<dbReference type="OrthoDB" id="5771029at2"/>
<accession>A0A2K8UIK5</accession>
<dbReference type="AlphaFoldDB" id="A0A2K8UIK5"/>
<keyword evidence="2" id="KW-1185">Reference proteome</keyword>
<sequence>MDFEIVGSISSIEPVAVGPGIRDLPRLQKQYGKGSWKKLKGFANVRLIDGTVHIAELHWYEAHGIGKKEFKIKFPLLD</sequence>
<dbReference type="RefSeq" id="WP_100923040.1">
    <property type="nucleotide sequence ID" value="NZ_CP020372.1"/>
</dbReference>
<dbReference type="KEGG" id="tsy:THSYN_31305"/>
<proteinExistence type="predicted"/>
<dbReference type="EMBL" id="CP020372">
    <property type="protein sequence ID" value="AUB85413.1"/>
    <property type="molecule type" value="Genomic_DNA"/>
</dbReference>
<dbReference type="Proteomes" id="UP000232638">
    <property type="component" value="Plasmid pTs485"/>
</dbReference>
<protein>
    <submittedName>
        <fullName evidence="1">Uncharacterized protein</fullName>
    </submittedName>
</protein>
<keyword evidence="1" id="KW-0614">Plasmid</keyword>
<evidence type="ECO:0000313" key="1">
    <source>
        <dbReference type="EMBL" id="AUB85413.1"/>
    </source>
</evidence>
<gene>
    <name evidence="1" type="ORF">THSYN_31305</name>
</gene>
<name>A0A2K8UIK5_9GAMM</name>
<geneLocation type="plasmid" evidence="2">
    <name>pts485</name>
</geneLocation>
<reference evidence="1 2" key="1">
    <citation type="submission" date="2017-03" db="EMBL/GenBank/DDBJ databases">
        <title>Complete genome sequence of Candidatus 'Thiodictyon syntrophicum' sp. nov. strain Cad16T, a photolithoautotroph purple sulfur bacterium isolated from an alpine meromictic lake.</title>
        <authorList>
            <person name="Luedin S.M."/>
            <person name="Pothier J.F."/>
            <person name="Danza F."/>
            <person name="Storelli N."/>
            <person name="Wittwer M."/>
            <person name="Tonolla M."/>
        </authorList>
    </citation>
    <scope>NUCLEOTIDE SEQUENCE [LARGE SCALE GENOMIC DNA]</scope>
    <source>
        <strain evidence="1 2">Cad16T</strain>
        <plasmid evidence="2">Plasmid pts485</plasmid>
    </source>
</reference>
<organism evidence="1 2">
    <name type="scientific">Candidatus Thiodictyon syntrophicum</name>
    <dbReference type="NCBI Taxonomy" id="1166950"/>
    <lineage>
        <taxon>Bacteria</taxon>
        <taxon>Pseudomonadati</taxon>
        <taxon>Pseudomonadota</taxon>
        <taxon>Gammaproteobacteria</taxon>
        <taxon>Chromatiales</taxon>
        <taxon>Chromatiaceae</taxon>
        <taxon>Thiodictyon</taxon>
    </lineage>
</organism>
<evidence type="ECO:0000313" key="2">
    <source>
        <dbReference type="Proteomes" id="UP000232638"/>
    </source>
</evidence>